<evidence type="ECO:0000256" key="1">
    <source>
        <dbReference type="PROSITE-ProRule" id="PRU00169"/>
    </source>
</evidence>
<evidence type="ECO:0000313" key="4">
    <source>
        <dbReference type="Proteomes" id="UP000033423"/>
    </source>
</evidence>
<sequence>MSDELDDLFQDSDNKQETLSAGAKGKWKVMIVDDEPGVHDVTLMILKSFTVEGRALEFISAYTGREAIREITCNPDTALIFLDVVMETDHAGLDVVKHIRETLQNRFVRIILRTGQPGSAPEESVIIDY</sequence>
<keyword evidence="1" id="KW-0597">Phosphoprotein</keyword>
<gene>
    <name evidence="3" type="ORF">MBAV_004343</name>
</gene>
<dbReference type="InterPro" id="IPR001789">
    <property type="entry name" value="Sig_transdc_resp-reg_receiver"/>
</dbReference>
<dbReference type="EMBL" id="LACI01001882">
    <property type="protein sequence ID" value="KJU83463.1"/>
    <property type="molecule type" value="Genomic_DNA"/>
</dbReference>
<dbReference type="Proteomes" id="UP000033423">
    <property type="component" value="Unassembled WGS sequence"/>
</dbReference>
<comment type="caution">
    <text evidence="3">The sequence shown here is derived from an EMBL/GenBank/DDBJ whole genome shotgun (WGS) entry which is preliminary data.</text>
</comment>
<evidence type="ECO:0000259" key="2">
    <source>
        <dbReference type="PROSITE" id="PS50110"/>
    </source>
</evidence>
<feature type="modified residue" description="4-aspartylphosphate" evidence="1">
    <location>
        <position position="83"/>
    </location>
</feature>
<evidence type="ECO:0000313" key="3">
    <source>
        <dbReference type="EMBL" id="KJU83463.1"/>
    </source>
</evidence>
<proteinExistence type="predicted"/>
<dbReference type="GO" id="GO:0000160">
    <property type="term" value="P:phosphorelay signal transduction system"/>
    <property type="evidence" value="ECO:0007669"/>
    <property type="project" value="InterPro"/>
</dbReference>
<dbReference type="InterPro" id="IPR011006">
    <property type="entry name" value="CheY-like_superfamily"/>
</dbReference>
<dbReference type="PROSITE" id="PS50110">
    <property type="entry name" value="RESPONSE_REGULATORY"/>
    <property type="match status" value="1"/>
</dbReference>
<keyword evidence="4" id="KW-1185">Reference proteome</keyword>
<protein>
    <submittedName>
        <fullName evidence="3">Signal transduction response regulator, receiver region domain protein</fullName>
    </submittedName>
</protein>
<feature type="domain" description="Response regulatory" evidence="2">
    <location>
        <begin position="28"/>
        <end position="129"/>
    </location>
</feature>
<dbReference type="SUPFAM" id="SSF52172">
    <property type="entry name" value="CheY-like"/>
    <property type="match status" value="1"/>
</dbReference>
<name>A0A0F3GRY7_9BACT</name>
<organism evidence="3 4">
    <name type="scientific">Candidatus Magnetobacterium bavaricum</name>
    <dbReference type="NCBI Taxonomy" id="29290"/>
    <lineage>
        <taxon>Bacteria</taxon>
        <taxon>Pseudomonadati</taxon>
        <taxon>Nitrospirota</taxon>
        <taxon>Thermodesulfovibrionia</taxon>
        <taxon>Thermodesulfovibrionales</taxon>
        <taxon>Candidatus Magnetobacteriaceae</taxon>
        <taxon>Candidatus Magnetobacterium</taxon>
    </lineage>
</organism>
<accession>A0A0F3GRY7</accession>
<dbReference type="AlphaFoldDB" id="A0A0F3GRY7"/>
<feature type="non-terminal residue" evidence="3">
    <location>
        <position position="129"/>
    </location>
</feature>
<dbReference type="Gene3D" id="3.40.50.2300">
    <property type="match status" value="1"/>
</dbReference>
<reference evidence="3 4" key="1">
    <citation type="submission" date="2015-02" db="EMBL/GenBank/DDBJ databases">
        <title>Single-cell genomics of uncultivated deep-branching MTB reveals a conserved set of magnetosome genes.</title>
        <authorList>
            <person name="Kolinko S."/>
            <person name="Richter M."/>
            <person name="Glockner F.O."/>
            <person name="Brachmann A."/>
            <person name="Schuler D."/>
        </authorList>
    </citation>
    <scope>NUCLEOTIDE SEQUENCE [LARGE SCALE GENOMIC DNA]</scope>
    <source>
        <strain evidence="3">TM-1</strain>
    </source>
</reference>